<evidence type="ECO:0000259" key="1">
    <source>
        <dbReference type="Pfam" id="PF05685"/>
    </source>
</evidence>
<name>A0A518AMB3_9BACT</name>
<dbReference type="InterPro" id="IPR011335">
    <property type="entry name" value="Restrct_endonuc-II-like"/>
</dbReference>
<reference evidence="2 3" key="1">
    <citation type="submission" date="2019-02" db="EMBL/GenBank/DDBJ databases">
        <title>Deep-cultivation of Planctomycetes and their phenomic and genomic characterization uncovers novel biology.</title>
        <authorList>
            <person name="Wiegand S."/>
            <person name="Jogler M."/>
            <person name="Boedeker C."/>
            <person name="Pinto D."/>
            <person name="Vollmers J."/>
            <person name="Rivas-Marin E."/>
            <person name="Kohn T."/>
            <person name="Peeters S.H."/>
            <person name="Heuer A."/>
            <person name="Rast P."/>
            <person name="Oberbeckmann S."/>
            <person name="Bunk B."/>
            <person name="Jeske O."/>
            <person name="Meyerdierks A."/>
            <person name="Storesund J.E."/>
            <person name="Kallscheuer N."/>
            <person name="Luecker S."/>
            <person name="Lage O.M."/>
            <person name="Pohl T."/>
            <person name="Merkel B.J."/>
            <person name="Hornburger P."/>
            <person name="Mueller R.-W."/>
            <person name="Bruemmer F."/>
            <person name="Labrenz M."/>
            <person name="Spormann A.M."/>
            <person name="Op den Camp H."/>
            <person name="Overmann J."/>
            <person name="Amann R."/>
            <person name="Jetten M.S.M."/>
            <person name="Mascher T."/>
            <person name="Medema M.H."/>
            <person name="Devos D.P."/>
            <person name="Kaster A.-K."/>
            <person name="Ovreas L."/>
            <person name="Rohde M."/>
            <person name="Galperin M.Y."/>
            <person name="Jogler C."/>
        </authorList>
    </citation>
    <scope>NUCLEOTIDE SEQUENCE [LARGE SCALE GENOMIC DNA]</scope>
    <source>
        <strain evidence="2 3">Pan181</strain>
    </source>
</reference>
<feature type="domain" description="Putative restriction endonuclease" evidence="1">
    <location>
        <begin position="46"/>
        <end position="180"/>
    </location>
</feature>
<dbReference type="RefSeq" id="WP_145246647.1">
    <property type="nucleotide sequence ID" value="NZ_CP036278.1"/>
</dbReference>
<dbReference type="OrthoDB" id="275506at2"/>
<dbReference type="PANTHER" id="PTHR47152:SF2">
    <property type="entry name" value="SLR2084 PROTEIN"/>
    <property type="match status" value="1"/>
</dbReference>
<dbReference type="InterPro" id="IPR012296">
    <property type="entry name" value="Nuclease_put_TT1808"/>
</dbReference>
<protein>
    <recommendedName>
        <fullName evidence="1">Putative restriction endonuclease domain-containing protein</fullName>
    </recommendedName>
</protein>
<dbReference type="InterPro" id="IPR008538">
    <property type="entry name" value="Uma2"/>
</dbReference>
<evidence type="ECO:0000313" key="2">
    <source>
        <dbReference type="EMBL" id="QDU55846.1"/>
    </source>
</evidence>
<dbReference type="SUPFAM" id="SSF52980">
    <property type="entry name" value="Restriction endonuclease-like"/>
    <property type="match status" value="1"/>
</dbReference>
<dbReference type="AlphaFoldDB" id="A0A518AMB3"/>
<accession>A0A518AMB3</accession>
<dbReference type="PANTHER" id="PTHR47152">
    <property type="entry name" value="SLR2084 PROTEIN-RELATED"/>
    <property type="match status" value="1"/>
</dbReference>
<organism evidence="2 3">
    <name type="scientific">Aeoliella mucimassa</name>
    <dbReference type="NCBI Taxonomy" id="2527972"/>
    <lineage>
        <taxon>Bacteria</taxon>
        <taxon>Pseudomonadati</taxon>
        <taxon>Planctomycetota</taxon>
        <taxon>Planctomycetia</taxon>
        <taxon>Pirellulales</taxon>
        <taxon>Lacipirellulaceae</taxon>
        <taxon>Aeoliella</taxon>
    </lineage>
</organism>
<gene>
    <name evidence="2" type="ORF">Pan181_20430</name>
</gene>
<sequence length="220" mass="24669">MSIAHENAATNTSAIPSLWENGITLQGVSWETYAKFVDSLGDRRVFVSYDRGLMEIQTVSPSYPHEYGIDLLVSLIHVIRFQRGTAIAGGGSTTHRREDLERGVEPDACFWIENEPKMRGVKELDLNEVPPPDLVIEVDIHSSSVDRIETFCKLGVPEIWLIRDEQLYFLVVDGDQYAEALTSRSFPFVDCASVNEALKAIETLGESEALNQLLTKLKLR</sequence>
<dbReference type="Gene3D" id="3.90.1570.10">
    <property type="entry name" value="tt1808, chain A"/>
    <property type="match status" value="1"/>
</dbReference>
<dbReference type="EMBL" id="CP036278">
    <property type="protein sequence ID" value="QDU55846.1"/>
    <property type="molecule type" value="Genomic_DNA"/>
</dbReference>
<proteinExistence type="predicted"/>
<dbReference type="Proteomes" id="UP000315750">
    <property type="component" value="Chromosome"/>
</dbReference>
<evidence type="ECO:0000313" key="3">
    <source>
        <dbReference type="Proteomes" id="UP000315750"/>
    </source>
</evidence>
<dbReference type="Pfam" id="PF05685">
    <property type="entry name" value="Uma2"/>
    <property type="match status" value="1"/>
</dbReference>
<dbReference type="CDD" id="cd06260">
    <property type="entry name" value="DUF820-like"/>
    <property type="match status" value="1"/>
</dbReference>
<dbReference type="KEGG" id="amuc:Pan181_20430"/>
<keyword evidence="3" id="KW-1185">Reference proteome</keyword>